<evidence type="ECO:0000313" key="2">
    <source>
        <dbReference type="EMBL" id="KAK2181624.1"/>
    </source>
</evidence>
<protein>
    <submittedName>
        <fullName evidence="2">Uncharacterized protein</fullName>
    </submittedName>
</protein>
<sequence>MGTNVKTMAKTTLLVVIVCSVLLSTSHGNFYGKRNGGYGKSLKDLLQDIQLREPAGETPVMSANVVLQQIGELIRQWSEAGGTLNHARDDKRGRI</sequence>
<comment type="caution">
    <text evidence="2">The sequence shown here is derived from an EMBL/GenBank/DDBJ whole genome shotgun (WGS) entry which is preliminary data.</text>
</comment>
<evidence type="ECO:0000256" key="1">
    <source>
        <dbReference type="SAM" id="SignalP"/>
    </source>
</evidence>
<dbReference type="Proteomes" id="UP001209878">
    <property type="component" value="Unassembled WGS sequence"/>
</dbReference>
<organism evidence="2 3">
    <name type="scientific">Ridgeia piscesae</name>
    <name type="common">Tubeworm</name>
    <dbReference type="NCBI Taxonomy" id="27915"/>
    <lineage>
        <taxon>Eukaryota</taxon>
        <taxon>Metazoa</taxon>
        <taxon>Spiralia</taxon>
        <taxon>Lophotrochozoa</taxon>
        <taxon>Annelida</taxon>
        <taxon>Polychaeta</taxon>
        <taxon>Sedentaria</taxon>
        <taxon>Canalipalpata</taxon>
        <taxon>Sabellida</taxon>
        <taxon>Siboglinidae</taxon>
        <taxon>Ridgeia</taxon>
    </lineage>
</organism>
<reference evidence="2" key="1">
    <citation type="journal article" date="2023" name="Mol. Biol. Evol.">
        <title>Third-Generation Sequencing Reveals the Adaptive Role of the Epigenome in Three Deep-Sea Polychaetes.</title>
        <authorList>
            <person name="Perez M."/>
            <person name="Aroh O."/>
            <person name="Sun Y."/>
            <person name="Lan Y."/>
            <person name="Juniper S.K."/>
            <person name="Young C.R."/>
            <person name="Angers B."/>
            <person name="Qian P.Y."/>
        </authorList>
    </citation>
    <scope>NUCLEOTIDE SEQUENCE</scope>
    <source>
        <strain evidence="2">R07B-5</strain>
    </source>
</reference>
<accession>A0AAD9L1G5</accession>
<keyword evidence="1" id="KW-0732">Signal</keyword>
<proteinExistence type="predicted"/>
<feature type="chain" id="PRO_5042095461" evidence="1">
    <location>
        <begin position="29"/>
        <end position="95"/>
    </location>
</feature>
<dbReference type="EMBL" id="JAODUO010000388">
    <property type="protein sequence ID" value="KAK2181624.1"/>
    <property type="molecule type" value="Genomic_DNA"/>
</dbReference>
<gene>
    <name evidence="2" type="ORF">NP493_389g03016</name>
</gene>
<feature type="signal peptide" evidence="1">
    <location>
        <begin position="1"/>
        <end position="28"/>
    </location>
</feature>
<keyword evidence="3" id="KW-1185">Reference proteome</keyword>
<name>A0AAD9L1G5_RIDPI</name>
<dbReference type="AlphaFoldDB" id="A0AAD9L1G5"/>
<evidence type="ECO:0000313" key="3">
    <source>
        <dbReference type="Proteomes" id="UP001209878"/>
    </source>
</evidence>